<dbReference type="SMART" id="SM01204">
    <property type="entry name" value="FIST_C"/>
    <property type="match status" value="1"/>
</dbReference>
<dbReference type="Proteomes" id="UP000265930">
    <property type="component" value="Unassembled WGS sequence"/>
</dbReference>
<dbReference type="PANTHER" id="PTHR33121">
    <property type="entry name" value="CYCLIC DI-GMP PHOSPHODIESTERASE PDEF"/>
    <property type="match status" value="1"/>
</dbReference>
<dbReference type="InterPro" id="IPR000160">
    <property type="entry name" value="GGDEF_dom"/>
</dbReference>
<dbReference type="GO" id="GO:0071111">
    <property type="term" value="F:cyclic-guanylate-specific phosphodiesterase activity"/>
    <property type="evidence" value="ECO:0007669"/>
    <property type="project" value="InterPro"/>
</dbReference>
<comment type="caution">
    <text evidence="4">The sequence shown here is derived from an EMBL/GenBank/DDBJ whole genome shotgun (WGS) entry which is preliminary data.</text>
</comment>
<gene>
    <name evidence="4" type="ORF">D2A34_11635</name>
</gene>
<dbReference type="Gene3D" id="3.30.70.270">
    <property type="match status" value="1"/>
</dbReference>
<dbReference type="SMART" id="SM00267">
    <property type="entry name" value="GGDEF"/>
    <property type="match status" value="1"/>
</dbReference>
<sequence>MKTFNTKYNGYETLKSYIDDNAIAKYDNILVQVFSGIGKKEFIEDLIKNLKLLIPKCKIIGATSSGEILDGNIFENECLIAITVFEKTLIKTISINEKLVDYQKGIEISRQLNFPDAKVIISFGDTNINGGDFLRGINSVNEQVTVAGGIAGKCNSNDETYIFTENGVVKNTVVAAVLENKNLYVNNKSSSNCIPIGKEHEITSVQENILKKIDHGSAKDFYSTYLGTRINEEISRMGAKFPLMIKRENRYISVHVLKCVGDEEIIMSSKIALGEKVRMGYGDYREILQGARDMYEKIKDCPGEAIFIYSCDSRKNLLKEMGAKEIVPVSSDILSVSGFYTFGEFNKVNNTNIFCSETMTILILSEDMDARIKIDNGIYDEYGYYTSEDSALYNLIKTAGEELNELNLKLEEKIKEKTEELEKQYFIDTLTGLENRNKLIKDLSVGKYNKLVIIDIKSFNDINDFYGNTIGDEVLKSFSELINLYCTQNNLKGYRINSDIFAIANNEGVKEEFIEKIKLLQHIINNKCLFYEEVKIFITVTMGVALEEESLFEKAEMALNYAKKNRNFFQEYKEELNIYEGIKENIIWTKRIRDAISEDRIFPFFQPIVNNSSGTIEKFEALIRMIDKKNGKIISPYFFLDIAKKSGLYKELTVIMLEKTFEVLNKTNYEISINLLFQDIINSEIRTLIIDKLEKANDPKKVVFEIVESEGIENFNEVTEFIREIKKYGSKIAIDDFGTGYSNFSYLMKLNVDYIKIDGSIIKNIHKDKSAELVTKTIVTFAKELGIETVAEFVSDEEIYNKIKELNIDYSQGYYFSEPKYNIE</sequence>
<proteinExistence type="predicted"/>
<keyword evidence="1" id="KW-0175">Coiled coil</keyword>
<feature type="domain" description="GGDEF" evidence="3">
    <location>
        <begin position="447"/>
        <end position="574"/>
    </location>
</feature>
<evidence type="ECO:0000256" key="1">
    <source>
        <dbReference type="SAM" id="Coils"/>
    </source>
</evidence>
<evidence type="ECO:0000313" key="4">
    <source>
        <dbReference type="EMBL" id="RII33836.1"/>
    </source>
</evidence>
<dbReference type="Pfam" id="PF08495">
    <property type="entry name" value="FIST"/>
    <property type="match status" value="1"/>
</dbReference>
<dbReference type="InterPro" id="IPR001633">
    <property type="entry name" value="EAL_dom"/>
</dbReference>
<reference evidence="4 5" key="1">
    <citation type="submission" date="2018-08" db="EMBL/GenBank/DDBJ databases">
        <title>Genome of Clostridium chromiireducens C1, DSM12136.</title>
        <authorList>
            <person name="Xing M."/>
            <person name="Wei Y."/>
            <person name="Ang E.L."/>
            <person name="Zhao H."/>
            <person name="Zhang Y."/>
        </authorList>
    </citation>
    <scope>NUCLEOTIDE SEQUENCE [LARGE SCALE GENOMIC DNA]</scope>
    <source>
        <strain evidence="4 5">C1</strain>
    </source>
</reference>
<dbReference type="PROSITE" id="PS50883">
    <property type="entry name" value="EAL"/>
    <property type="match status" value="1"/>
</dbReference>
<dbReference type="AlphaFoldDB" id="A0A399ISC4"/>
<dbReference type="CDD" id="cd01948">
    <property type="entry name" value="EAL"/>
    <property type="match status" value="1"/>
</dbReference>
<dbReference type="PROSITE" id="PS50887">
    <property type="entry name" value="GGDEF"/>
    <property type="match status" value="1"/>
</dbReference>
<dbReference type="PANTHER" id="PTHR33121:SF71">
    <property type="entry name" value="OXYGEN SENSOR PROTEIN DOSP"/>
    <property type="match status" value="1"/>
</dbReference>
<dbReference type="RefSeq" id="WP_119366709.1">
    <property type="nucleotide sequence ID" value="NZ_QXDJ01000003.1"/>
</dbReference>
<name>A0A399ISC4_9CLOT</name>
<dbReference type="SMART" id="SM00897">
    <property type="entry name" value="FIST"/>
    <property type="match status" value="1"/>
</dbReference>
<organism evidence="4 5">
    <name type="scientific">Clostridium chromiireducens</name>
    <dbReference type="NCBI Taxonomy" id="225345"/>
    <lineage>
        <taxon>Bacteria</taxon>
        <taxon>Bacillati</taxon>
        <taxon>Bacillota</taxon>
        <taxon>Clostridia</taxon>
        <taxon>Eubacteriales</taxon>
        <taxon>Clostridiaceae</taxon>
        <taxon>Clostridium</taxon>
    </lineage>
</organism>
<dbReference type="SUPFAM" id="SSF141868">
    <property type="entry name" value="EAL domain-like"/>
    <property type="match status" value="1"/>
</dbReference>
<dbReference type="Pfam" id="PF00563">
    <property type="entry name" value="EAL"/>
    <property type="match status" value="1"/>
</dbReference>
<feature type="coiled-coil region" evidence="1">
    <location>
        <begin position="396"/>
        <end position="423"/>
    </location>
</feature>
<dbReference type="Pfam" id="PF00990">
    <property type="entry name" value="GGDEF"/>
    <property type="match status" value="1"/>
</dbReference>
<evidence type="ECO:0000259" key="2">
    <source>
        <dbReference type="PROSITE" id="PS50883"/>
    </source>
</evidence>
<dbReference type="EMBL" id="QXDJ01000003">
    <property type="protein sequence ID" value="RII33836.1"/>
    <property type="molecule type" value="Genomic_DNA"/>
</dbReference>
<evidence type="ECO:0000259" key="3">
    <source>
        <dbReference type="PROSITE" id="PS50887"/>
    </source>
</evidence>
<dbReference type="InterPro" id="IPR050706">
    <property type="entry name" value="Cyclic-di-GMP_PDE-like"/>
</dbReference>
<dbReference type="SMART" id="SM00052">
    <property type="entry name" value="EAL"/>
    <property type="match status" value="1"/>
</dbReference>
<evidence type="ECO:0000313" key="5">
    <source>
        <dbReference type="Proteomes" id="UP000265930"/>
    </source>
</evidence>
<dbReference type="InterPro" id="IPR029787">
    <property type="entry name" value="Nucleotide_cyclase"/>
</dbReference>
<dbReference type="SUPFAM" id="SSF55073">
    <property type="entry name" value="Nucleotide cyclase"/>
    <property type="match status" value="1"/>
</dbReference>
<protein>
    <submittedName>
        <fullName evidence="4">EAL domain-containing protein</fullName>
    </submittedName>
</protein>
<dbReference type="Gene3D" id="3.20.20.450">
    <property type="entry name" value="EAL domain"/>
    <property type="match status" value="1"/>
</dbReference>
<dbReference type="InterPro" id="IPR035919">
    <property type="entry name" value="EAL_sf"/>
</dbReference>
<dbReference type="InterPro" id="IPR043128">
    <property type="entry name" value="Rev_trsase/Diguanyl_cyclase"/>
</dbReference>
<accession>A0A399ISC4</accession>
<dbReference type="InterPro" id="IPR019494">
    <property type="entry name" value="FIST_C"/>
</dbReference>
<feature type="domain" description="EAL" evidence="2">
    <location>
        <begin position="585"/>
        <end position="824"/>
    </location>
</feature>
<dbReference type="Pfam" id="PF10442">
    <property type="entry name" value="FIST_C"/>
    <property type="match status" value="1"/>
</dbReference>
<dbReference type="InterPro" id="IPR013702">
    <property type="entry name" value="FIST_domain_N"/>
</dbReference>
<dbReference type="NCBIfam" id="TIGR00254">
    <property type="entry name" value="GGDEF"/>
    <property type="match status" value="1"/>
</dbReference>
<dbReference type="CDD" id="cd01949">
    <property type="entry name" value="GGDEF"/>
    <property type="match status" value="1"/>
</dbReference>